<comment type="caution">
    <text evidence="2">The sequence shown here is derived from an EMBL/GenBank/DDBJ whole genome shotgun (WGS) entry which is preliminary data.</text>
</comment>
<sequence length="143" mass="15357">MLAPGDFLFALCTVLPAGSVSRTVLWKSDVWVLWPPGFRPESGLGGHTPSRFRQRLWQRPPSLRLPPSGAPAWRPQASQGDRSQLLRGTHLEAGGRGRGRPHWLLSCAPVLVIAGLPPAAGCDFTDCQPPCQQTAPVAHGVAL</sequence>
<accession>A0A7J7S6V4</accession>
<evidence type="ECO:0000313" key="2">
    <source>
        <dbReference type="EMBL" id="KAF6283935.1"/>
    </source>
</evidence>
<evidence type="ECO:0000313" key="3">
    <source>
        <dbReference type="Proteomes" id="UP000558488"/>
    </source>
</evidence>
<feature type="signal peptide" evidence="1">
    <location>
        <begin position="1"/>
        <end position="21"/>
    </location>
</feature>
<protein>
    <submittedName>
        <fullName evidence="2">Uncharacterized protein</fullName>
    </submittedName>
</protein>
<evidence type="ECO:0000256" key="1">
    <source>
        <dbReference type="SAM" id="SignalP"/>
    </source>
</evidence>
<name>A0A7J7S6V4_PIPKU</name>
<proteinExistence type="predicted"/>
<organism evidence="2 3">
    <name type="scientific">Pipistrellus kuhlii</name>
    <name type="common">Kuhl's pipistrelle</name>
    <dbReference type="NCBI Taxonomy" id="59472"/>
    <lineage>
        <taxon>Eukaryota</taxon>
        <taxon>Metazoa</taxon>
        <taxon>Chordata</taxon>
        <taxon>Craniata</taxon>
        <taxon>Vertebrata</taxon>
        <taxon>Euteleostomi</taxon>
        <taxon>Mammalia</taxon>
        <taxon>Eutheria</taxon>
        <taxon>Laurasiatheria</taxon>
        <taxon>Chiroptera</taxon>
        <taxon>Yangochiroptera</taxon>
        <taxon>Vespertilionidae</taxon>
        <taxon>Pipistrellus</taxon>
    </lineage>
</organism>
<dbReference type="EMBL" id="JACAGB010000047">
    <property type="protein sequence ID" value="KAF6283935.1"/>
    <property type="molecule type" value="Genomic_DNA"/>
</dbReference>
<gene>
    <name evidence="2" type="ORF">mPipKuh1_010026</name>
</gene>
<reference evidence="2 3" key="1">
    <citation type="journal article" date="2020" name="Nature">
        <title>Six reference-quality genomes reveal evolution of bat adaptations.</title>
        <authorList>
            <person name="Jebb D."/>
            <person name="Huang Z."/>
            <person name="Pippel M."/>
            <person name="Hughes G.M."/>
            <person name="Lavrichenko K."/>
            <person name="Devanna P."/>
            <person name="Winkler S."/>
            <person name="Jermiin L.S."/>
            <person name="Skirmuntt E.C."/>
            <person name="Katzourakis A."/>
            <person name="Burkitt-Gray L."/>
            <person name="Ray D.A."/>
            <person name="Sullivan K.A.M."/>
            <person name="Roscito J.G."/>
            <person name="Kirilenko B.M."/>
            <person name="Davalos L.M."/>
            <person name="Corthals A.P."/>
            <person name="Power M.L."/>
            <person name="Jones G."/>
            <person name="Ransome R.D."/>
            <person name="Dechmann D.K.N."/>
            <person name="Locatelli A.G."/>
            <person name="Puechmaille S.J."/>
            <person name="Fedrigo O."/>
            <person name="Jarvis E.D."/>
            <person name="Hiller M."/>
            <person name="Vernes S.C."/>
            <person name="Myers E.W."/>
            <person name="Teeling E.C."/>
        </authorList>
    </citation>
    <scope>NUCLEOTIDE SEQUENCE [LARGE SCALE GENOMIC DNA]</scope>
    <source>
        <strain evidence="2">MPipKuh1</strain>
        <tissue evidence="2">Flight muscle</tissue>
    </source>
</reference>
<keyword evidence="1" id="KW-0732">Signal</keyword>
<feature type="chain" id="PRO_5029871435" evidence="1">
    <location>
        <begin position="22"/>
        <end position="143"/>
    </location>
</feature>
<dbReference type="AlphaFoldDB" id="A0A7J7S6V4"/>
<dbReference type="Proteomes" id="UP000558488">
    <property type="component" value="Unassembled WGS sequence"/>
</dbReference>
<keyword evidence="3" id="KW-1185">Reference proteome</keyword>